<feature type="domain" description="USP" evidence="5">
    <location>
        <begin position="35"/>
        <end position="360"/>
    </location>
</feature>
<feature type="compositionally biased region" description="Basic and acidic residues" evidence="4">
    <location>
        <begin position="950"/>
        <end position="964"/>
    </location>
</feature>
<feature type="region of interest" description="Disordered" evidence="4">
    <location>
        <begin position="903"/>
        <end position="979"/>
    </location>
</feature>
<dbReference type="FunFam" id="3.90.70.10:FF:000041">
    <property type="entry name" value="Inactive ubiquitin carboxyl-terminal hydrolase 53"/>
    <property type="match status" value="1"/>
</dbReference>
<evidence type="ECO:0000256" key="4">
    <source>
        <dbReference type="SAM" id="MobiDB-lite"/>
    </source>
</evidence>
<dbReference type="Proteomes" id="UP000887013">
    <property type="component" value="Unassembled WGS sequence"/>
</dbReference>
<comment type="caution">
    <text evidence="6">The sequence shown here is derived from an EMBL/GenBank/DDBJ whole genome shotgun (WGS) entry which is preliminary data.</text>
</comment>
<comment type="similarity">
    <text evidence="1">Belongs to the peptidase C19 family.</text>
</comment>
<feature type="compositionally biased region" description="Basic and acidic residues" evidence="4">
    <location>
        <begin position="534"/>
        <end position="543"/>
    </location>
</feature>
<feature type="region of interest" description="Disordered" evidence="4">
    <location>
        <begin position="658"/>
        <end position="689"/>
    </location>
</feature>
<dbReference type="GO" id="GO:0004843">
    <property type="term" value="F:cysteine-type deubiquitinase activity"/>
    <property type="evidence" value="ECO:0007669"/>
    <property type="project" value="InterPro"/>
</dbReference>
<reference evidence="6" key="1">
    <citation type="submission" date="2020-08" db="EMBL/GenBank/DDBJ databases">
        <title>Multicomponent nature underlies the extraordinary mechanical properties of spider dragline silk.</title>
        <authorList>
            <person name="Kono N."/>
            <person name="Nakamura H."/>
            <person name="Mori M."/>
            <person name="Yoshida Y."/>
            <person name="Ohtoshi R."/>
            <person name="Malay A.D."/>
            <person name="Moran D.A.P."/>
            <person name="Tomita M."/>
            <person name="Numata K."/>
            <person name="Arakawa K."/>
        </authorList>
    </citation>
    <scope>NUCLEOTIDE SEQUENCE</scope>
</reference>
<organism evidence="6 7">
    <name type="scientific">Nephila pilipes</name>
    <name type="common">Giant wood spider</name>
    <name type="synonym">Nephila maculata</name>
    <dbReference type="NCBI Taxonomy" id="299642"/>
    <lineage>
        <taxon>Eukaryota</taxon>
        <taxon>Metazoa</taxon>
        <taxon>Ecdysozoa</taxon>
        <taxon>Arthropoda</taxon>
        <taxon>Chelicerata</taxon>
        <taxon>Arachnida</taxon>
        <taxon>Araneae</taxon>
        <taxon>Araneomorphae</taxon>
        <taxon>Entelegynae</taxon>
        <taxon>Araneoidea</taxon>
        <taxon>Nephilidae</taxon>
        <taxon>Nephila</taxon>
    </lineage>
</organism>
<dbReference type="OrthoDB" id="205782at2759"/>
<dbReference type="PANTHER" id="PTHR22975:SF9">
    <property type="entry name" value="ECHINUS SPLICE FORM 3"/>
    <property type="match status" value="1"/>
</dbReference>
<proteinExistence type="inferred from homology"/>
<evidence type="ECO:0000259" key="5">
    <source>
        <dbReference type="PROSITE" id="PS50235"/>
    </source>
</evidence>
<protein>
    <submittedName>
        <fullName evidence="6">Inactive ubiquitin carboxyl-terminal hydrolase 54</fullName>
    </submittedName>
</protein>
<dbReference type="PROSITE" id="PS50235">
    <property type="entry name" value="USP_3"/>
    <property type="match status" value="1"/>
</dbReference>
<name>A0A8X6QBD6_NEPPI</name>
<dbReference type="InterPro" id="IPR052398">
    <property type="entry name" value="Ubiquitin_hydrolase_53/54"/>
</dbReference>
<dbReference type="InterPro" id="IPR038765">
    <property type="entry name" value="Papain-like_cys_pep_sf"/>
</dbReference>
<evidence type="ECO:0000256" key="1">
    <source>
        <dbReference type="ARBA" id="ARBA00009085"/>
    </source>
</evidence>
<dbReference type="Pfam" id="PF00443">
    <property type="entry name" value="UCH"/>
    <property type="match status" value="1"/>
</dbReference>
<feature type="region of interest" description="Disordered" evidence="4">
    <location>
        <begin position="578"/>
        <end position="637"/>
    </location>
</feature>
<feature type="region of interest" description="Disordered" evidence="4">
    <location>
        <begin position="534"/>
        <end position="553"/>
    </location>
</feature>
<feature type="compositionally biased region" description="Low complexity" evidence="4">
    <location>
        <begin position="672"/>
        <end position="689"/>
    </location>
</feature>
<evidence type="ECO:0000256" key="2">
    <source>
        <dbReference type="ARBA" id="ARBA00022786"/>
    </source>
</evidence>
<evidence type="ECO:0000256" key="3">
    <source>
        <dbReference type="ARBA" id="ARBA00022801"/>
    </source>
</evidence>
<feature type="compositionally biased region" description="Low complexity" evidence="4">
    <location>
        <begin position="623"/>
        <end position="637"/>
    </location>
</feature>
<dbReference type="EMBL" id="BMAW01126575">
    <property type="protein sequence ID" value="GFU17419.1"/>
    <property type="molecule type" value="Genomic_DNA"/>
</dbReference>
<feature type="region of interest" description="Disordered" evidence="4">
    <location>
        <begin position="1285"/>
        <end position="1327"/>
    </location>
</feature>
<keyword evidence="3 6" id="KW-0378">Hydrolase</keyword>
<accession>A0A8X6QBD6</accession>
<evidence type="ECO:0000313" key="7">
    <source>
        <dbReference type="Proteomes" id="UP000887013"/>
    </source>
</evidence>
<dbReference type="PANTHER" id="PTHR22975">
    <property type="entry name" value="UBIQUITIN SPECIFIC PROTEINASE"/>
    <property type="match status" value="1"/>
</dbReference>
<feature type="compositionally biased region" description="Basic and acidic residues" evidence="4">
    <location>
        <begin position="918"/>
        <end position="928"/>
    </location>
</feature>
<feature type="compositionally biased region" description="Polar residues" evidence="4">
    <location>
        <begin position="602"/>
        <end position="616"/>
    </location>
</feature>
<feature type="region of interest" description="Disordered" evidence="4">
    <location>
        <begin position="984"/>
        <end position="1003"/>
    </location>
</feature>
<dbReference type="Gene3D" id="3.90.70.10">
    <property type="entry name" value="Cysteine proteinases"/>
    <property type="match status" value="1"/>
</dbReference>
<gene>
    <name evidence="6" type="primary">Usp54</name>
    <name evidence="6" type="ORF">NPIL_421011</name>
</gene>
<feature type="compositionally biased region" description="Low complexity" evidence="4">
    <location>
        <begin position="579"/>
        <end position="601"/>
    </location>
</feature>
<sequence length="1657" mass="185766">MAPTPGPIPGTVGQIDAENANFMTTPRKSTTVSTKGLLNMPGQNNCFLNSAVQVLWHLDAFRRSFRELSGHSCMAESCIFCALKELFTQFQYSQESALPPDALRHALAKTFCDQRRFQLGFMDDAAECFENILLRIHVHIANQEVDDMCGNVYCIPHQKFAMTLVEQRMCQNCSASSEPLPFTQMVHYVTTSALCTKAMDMLQQDPKCIPTSSFGRLLRLAGEMGEVRECPSGCGEKVQAKKTLMNHPEVVSIGLVWDSESPTLQHITDVFRSIGMYLRLQDMFNDVCDFNWANATTHQLVGVVTYYGKHYSTFFFHTKLRVWIYFDDATVQEVGPSWEQVVEKCQRGRFQPLLLLFANPDTSVGFSHRDTFSPVIYANDPLNMSPAPANQRQYVINQYLTFQNSKKMANAKHSYGHMRHLDVYPNHVMHDSYSYSTHLVNDQGHNLGYKVNTKLHYGQDSSIPIQNQPPVYSNLQYLNIISPKEELTNVSKLNDISLPPFAQMPPELRAKNSAADVQMYSNLGAFELQNKDKAEFDADKDNDSAYTEEDPEVNDMYISRKAVENVLKQQKHHMSLCRSYSQSSVGNRNSSSSLESFDNTNNSKVNTIKNSPSENTVIRRDSGSWSSDRNSSSSNNSVENPFLAVVASKRLLLGLNKKSQFPDSNTSDHGYDSFSVSSSDSYPSVNGSPIKVEPRLTQIPEDWQPEDDANLDLKLKLITEEASGPPDCDKLCAEADLLLAKSHEKEKDGDLVMAALLSDSAAARARAAMEAPYNNSRSLVSAKMKHSTCVMRSSNLYRRLKDHELDERRKQKGHTGHHSRQSSRDSTHSRHSRQGSKDSTHSKSGSKESSLNSDDTDHFGKNIEIYGTLPKKGNRKKSTSTGSLKVKDDQIYKDFLDKQRKNTNLSNELNETMLKNVDLPKNKPDYSPKRKSQITPEKSNKIPDAKSPTRKKDTPPKTDNETRKKPQKHASQVPSPAERNILEFSNRDLLSPIQPSDKKPHKIKRKLMGGFMKRKNRSLPDLREDQTSTEPIDCFLDDAIIQVPSMTLPNGKPKKIDGNVSTVTRGFHQPHHAFIKKDLTQRPLLIKVNPPNIQPLITSPKPKLIHTLPAIPKKTPEANNKLDINNQATMKPSKIPHMTNLQKSESNLPPIPPLRTTEFKFSPRSGLPQKTSAIPVLTPQVSLSPIKPIISPRENLEVLGNSIAQPLNELNDKEDLPLPLNPFLAEIQAKRKQVLNKSLQKQESSEAIKAFNTVIQSHENKEPSMLPKLAHLGEGTSWLKELQNKQQKFRNKQENSEMSKQASVLDKGVGNSSNFTVPENEKEQNKASTMNWKLHSESASEVASSPSIIGSNSNSKTSNSVKDLASRFEKVLLKPKDAAPQMENDEESPNNLMNTNQNSSSQFKDIIENNQSSNTQVQFNLTRSATTSNCVNPNVPLKSALKIRTDFSRDIVTDSQNLNAKNVIGLPESTAKTMKSALKQSIPTSPPALQPPMSPNNISSFPQRPMQPPDYATAMQRLELIRTSHNDGNLQAVEPEHQDVPDSGKKKSPKKTVTFSDEVVLVACAEYDEIDFSSNPLFERVYQQHVEAGKGEISILSKSYGNFETMDNNVTHMQHQEYISNENSNGSVLCNLCHTKQVLLPNNYCTDCEFYLSRFKA</sequence>
<evidence type="ECO:0000313" key="6">
    <source>
        <dbReference type="EMBL" id="GFU17419.1"/>
    </source>
</evidence>
<feature type="compositionally biased region" description="Basic residues" evidence="4">
    <location>
        <begin position="810"/>
        <end position="821"/>
    </location>
</feature>
<dbReference type="InterPro" id="IPR028889">
    <property type="entry name" value="USP"/>
</dbReference>
<dbReference type="InterPro" id="IPR001394">
    <property type="entry name" value="Peptidase_C19_UCH"/>
</dbReference>
<feature type="region of interest" description="Disordered" evidence="4">
    <location>
        <begin position="807"/>
        <end position="883"/>
    </location>
</feature>
<keyword evidence="2" id="KW-0833">Ubl conjugation pathway</keyword>
<dbReference type="SUPFAM" id="SSF54001">
    <property type="entry name" value="Cysteine proteinases"/>
    <property type="match status" value="1"/>
</dbReference>
<dbReference type="GO" id="GO:0016579">
    <property type="term" value="P:protein deubiquitination"/>
    <property type="evidence" value="ECO:0007669"/>
    <property type="project" value="InterPro"/>
</dbReference>
<keyword evidence="7" id="KW-1185">Reference proteome</keyword>